<keyword evidence="3" id="KW-0813">Transport</keyword>
<evidence type="ECO:0000256" key="4">
    <source>
        <dbReference type="ARBA" id="ARBA00022729"/>
    </source>
</evidence>
<dbReference type="EMBL" id="OOFM01000004">
    <property type="protein sequence ID" value="SPL63751.1"/>
    <property type="molecule type" value="Genomic_DNA"/>
</dbReference>
<dbReference type="PROSITE" id="PS51318">
    <property type="entry name" value="TAT"/>
    <property type="match status" value="1"/>
</dbReference>
<dbReference type="Pfam" id="PF13416">
    <property type="entry name" value="SBP_bac_8"/>
    <property type="match status" value="1"/>
</dbReference>
<dbReference type="Gene3D" id="3.40.190.10">
    <property type="entry name" value="Periplasmic binding protein-like II"/>
    <property type="match status" value="1"/>
</dbReference>
<protein>
    <submittedName>
        <fullName evidence="7">ABC transporter substrate-binding protein</fullName>
    </submittedName>
</protein>
<sequence>MTIRRRTFLTGTASLVGAAGLSGLGIRPSFAAEPDYKPEAGASLRVLRWTPFVKGDEESWLANTKKFTEATGVEVRIDKESWEDIRPKAAVAANVGSGPDIVMCWFDDAHQYPDKLVDLTELGTYLDGKYGGFYDGLKGYATREGKFIAMPLTAIGNAIVYRDSHMKAAGFSEFPQDTKGFLELCKAMKAKGTPAGFPHGKAVGDGNNYAHWLLWSHGAQMVDESGKVTINSPETIAAINYAKELYATFIPGTESWLDINNNRAFLAGQVSLTANGVSIYYAAKNDPKLSEFAADMRSTNFPIGPVGKSVELHQTSSLLLFKHSKYPEAAKAYIKFMMEADQMNAWLEGSSAYCCQPLKAFADNPVWKANPIHTPYARASETLRPNGYAGPLGYASAAVMADYVLVDMFASAVTGASTPEEAVASAEKRANRYYRV</sequence>
<evidence type="ECO:0000313" key="7">
    <source>
        <dbReference type="EMBL" id="SPL63751.1"/>
    </source>
</evidence>
<proteinExistence type="inferred from homology"/>
<organism evidence="7 8">
    <name type="scientific">Ochrobactrum soli</name>
    <dbReference type="NCBI Taxonomy" id="2448455"/>
    <lineage>
        <taxon>Bacteria</taxon>
        <taxon>Pseudomonadati</taxon>
        <taxon>Pseudomonadota</taxon>
        <taxon>Alphaproteobacteria</taxon>
        <taxon>Hyphomicrobiales</taxon>
        <taxon>Brucellaceae</taxon>
        <taxon>Brucella/Ochrobactrum group</taxon>
        <taxon>Ochrobactrum</taxon>
    </lineage>
</organism>
<comment type="similarity">
    <text evidence="2">Belongs to the bacterial solute-binding protein 1 family.</text>
</comment>
<reference evidence="8" key="1">
    <citation type="submission" date="2017-12" db="EMBL/GenBank/DDBJ databases">
        <authorList>
            <person name="Diaz M."/>
        </authorList>
    </citation>
    <scope>NUCLEOTIDE SEQUENCE [LARGE SCALE GENOMIC DNA]</scope>
    <source>
        <strain evidence="8">FI11154</strain>
    </source>
</reference>
<name>A0A2P9HHZ8_9HYPH</name>
<feature type="signal peptide" evidence="6">
    <location>
        <begin position="1"/>
        <end position="31"/>
    </location>
</feature>
<dbReference type="AlphaFoldDB" id="A0A2P9HHZ8"/>
<gene>
    <name evidence="7" type="ORF">OHAE_3683</name>
</gene>
<evidence type="ECO:0000313" key="8">
    <source>
        <dbReference type="Proteomes" id="UP000246073"/>
    </source>
</evidence>
<dbReference type="PANTHER" id="PTHR43649">
    <property type="entry name" value="ARABINOSE-BINDING PROTEIN-RELATED"/>
    <property type="match status" value="1"/>
</dbReference>
<dbReference type="SUPFAM" id="SSF53850">
    <property type="entry name" value="Periplasmic binding protein-like II"/>
    <property type="match status" value="1"/>
</dbReference>
<dbReference type="PANTHER" id="PTHR43649:SF34">
    <property type="entry name" value="ABC TRANSPORTER PERIPLASMIC-BINDING PROTEIN YCJN-RELATED"/>
    <property type="match status" value="1"/>
</dbReference>
<dbReference type="GO" id="GO:0042597">
    <property type="term" value="C:periplasmic space"/>
    <property type="evidence" value="ECO:0007669"/>
    <property type="project" value="UniProtKB-SubCell"/>
</dbReference>
<keyword evidence="5" id="KW-0574">Periplasm</keyword>
<dbReference type="InterPro" id="IPR006059">
    <property type="entry name" value="SBP"/>
</dbReference>
<evidence type="ECO:0000256" key="5">
    <source>
        <dbReference type="ARBA" id="ARBA00022764"/>
    </source>
</evidence>
<keyword evidence="4 6" id="KW-0732">Signal</keyword>
<feature type="chain" id="PRO_5015150532" evidence="6">
    <location>
        <begin position="32"/>
        <end position="436"/>
    </location>
</feature>
<dbReference type="RefSeq" id="WP_109367629.1">
    <property type="nucleotide sequence ID" value="NZ_OOFM01000004.1"/>
</dbReference>
<dbReference type="InterPro" id="IPR050490">
    <property type="entry name" value="Bact_solute-bd_prot1"/>
</dbReference>
<accession>A0A2P9HHZ8</accession>
<dbReference type="Proteomes" id="UP000246073">
    <property type="component" value="Unassembled WGS sequence"/>
</dbReference>
<evidence type="ECO:0000256" key="6">
    <source>
        <dbReference type="SAM" id="SignalP"/>
    </source>
</evidence>
<dbReference type="InterPro" id="IPR006311">
    <property type="entry name" value="TAT_signal"/>
</dbReference>
<evidence type="ECO:0000256" key="3">
    <source>
        <dbReference type="ARBA" id="ARBA00022448"/>
    </source>
</evidence>
<comment type="subcellular location">
    <subcellularLocation>
        <location evidence="1">Periplasm</location>
    </subcellularLocation>
</comment>
<evidence type="ECO:0000256" key="1">
    <source>
        <dbReference type="ARBA" id="ARBA00004418"/>
    </source>
</evidence>
<evidence type="ECO:0000256" key="2">
    <source>
        <dbReference type="ARBA" id="ARBA00008520"/>
    </source>
</evidence>